<feature type="compositionally biased region" description="Low complexity" evidence="1">
    <location>
        <begin position="305"/>
        <end position="328"/>
    </location>
</feature>
<gene>
    <name evidence="2" type="ORF">EXIGLDRAFT_794513</name>
</gene>
<evidence type="ECO:0000313" key="2">
    <source>
        <dbReference type="EMBL" id="KZW00771.1"/>
    </source>
</evidence>
<protein>
    <submittedName>
        <fullName evidence="2">Uncharacterized protein</fullName>
    </submittedName>
</protein>
<evidence type="ECO:0000313" key="3">
    <source>
        <dbReference type="Proteomes" id="UP000077266"/>
    </source>
</evidence>
<proteinExistence type="predicted"/>
<sequence>MSTPLGAITSARDNLSSWTWRRLTISNRNQDLIDRLEEGEEVLTVVERNARREKRRKAGDKEVSDDEAEGVEGLLENLSAAVAKQTSENAEKEKKAKEPAKRIVRAGELKSRLEADTGAIPEALLQHWDNRLHIPLTALTANAIRSITRSEGLKYTTISTIDGTKKVLDTSTFPAEASMNEASFRDGWANYLRLIRLRCDMETFRRIGGYYTRLSTHREFNQSFPAFLAFDIENRTDFANNPFTFDGDVFIELPMYIAKLSAAEAKSMIRESLPSSSGHQGKSQLVERQPHRAPSFEPYPQVRHSSSSSSDLSQQFSSSASGQDSARGSFRDRKDFLGRCLSCGRDSHKATKCFYNTSKDGGQLFAVWRGQNLVELNNISARICIPYNSSRGCSHSGTEHAAHCCSLCGMAEHGAYSTNCRRN</sequence>
<name>A0A165NHW0_EXIGL</name>
<feature type="region of interest" description="Disordered" evidence="1">
    <location>
        <begin position="49"/>
        <end position="70"/>
    </location>
</feature>
<organism evidence="2 3">
    <name type="scientific">Exidia glandulosa HHB12029</name>
    <dbReference type="NCBI Taxonomy" id="1314781"/>
    <lineage>
        <taxon>Eukaryota</taxon>
        <taxon>Fungi</taxon>
        <taxon>Dikarya</taxon>
        <taxon>Basidiomycota</taxon>
        <taxon>Agaricomycotina</taxon>
        <taxon>Agaricomycetes</taxon>
        <taxon>Auriculariales</taxon>
        <taxon>Exidiaceae</taxon>
        <taxon>Exidia</taxon>
    </lineage>
</organism>
<dbReference type="EMBL" id="KV425898">
    <property type="protein sequence ID" value="KZW00771.1"/>
    <property type="molecule type" value="Genomic_DNA"/>
</dbReference>
<dbReference type="OrthoDB" id="3259848at2759"/>
<accession>A0A165NHW0</accession>
<feature type="region of interest" description="Disordered" evidence="1">
    <location>
        <begin position="271"/>
        <end position="330"/>
    </location>
</feature>
<dbReference type="STRING" id="1314781.A0A165NHW0"/>
<feature type="compositionally biased region" description="Polar residues" evidence="1">
    <location>
        <begin position="273"/>
        <end position="283"/>
    </location>
</feature>
<dbReference type="AlphaFoldDB" id="A0A165NHW0"/>
<dbReference type="Proteomes" id="UP000077266">
    <property type="component" value="Unassembled WGS sequence"/>
</dbReference>
<reference evidence="2 3" key="1">
    <citation type="journal article" date="2016" name="Mol. Biol. Evol.">
        <title>Comparative Genomics of Early-Diverging Mushroom-Forming Fungi Provides Insights into the Origins of Lignocellulose Decay Capabilities.</title>
        <authorList>
            <person name="Nagy L.G."/>
            <person name="Riley R."/>
            <person name="Tritt A."/>
            <person name="Adam C."/>
            <person name="Daum C."/>
            <person name="Floudas D."/>
            <person name="Sun H."/>
            <person name="Yadav J.S."/>
            <person name="Pangilinan J."/>
            <person name="Larsson K.H."/>
            <person name="Matsuura K."/>
            <person name="Barry K."/>
            <person name="Labutti K."/>
            <person name="Kuo R."/>
            <person name="Ohm R.A."/>
            <person name="Bhattacharya S.S."/>
            <person name="Shirouzu T."/>
            <person name="Yoshinaga Y."/>
            <person name="Martin F.M."/>
            <person name="Grigoriev I.V."/>
            <person name="Hibbett D.S."/>
        </authorList>
    </citation>
    <scope>NUCLEOTIDE SEQUENCE [LARGE SCALE GENOMIC DNA]</scope>
    <source>
        <strain evidence="2 3">HHB12029</strain>
    </source>
</reference>
<keyword evidence="3" id="KW-1185">Reference proteome</keyword>
<evidence type="ECO:0000256" key="1">
    <source>
        <dbReference type="SAM" id="MobiDB-lite"/>
    </source>
</evidence>
<dbReference type="InParanoid" id="A0A165NHW0"/>